<comment type="caution">
    <text evidence="1">The sequence shown here is derived from an EMBL/GenBank/DDBJ whole genome shotgun (WGS) entry which is preliminary data.</text>
</comment>
<sequence length="152" mass="16462">MSTTPGTGENTTALVDRLGIEHGMVVQELGYDDDVDHDLRDAIESRLDDDMVDEDSDDVVDVVLLWFREDDGDLVDTLVDAIAPLADNGVVWLLTPKRGRDGYVEPSDISEAAPTAGLSQTSLLPLAADWTGARLVSRRAKAGAERGKGERR</sequence>
<dbReference type="EMBL" id="JAVREH010000086">
    <property type="protein sequence ID" value="MDT0264311.1"/>
    <property type="molecule type" value="Genomic_DNA"/>
</dbReference>
<dbReference type="Proteomes" id="UP001183176">
    <property type="component" value="Unassembled WGS sequence"/>
</dbReference>
<dbReference type="Pfam" id="PF11253">
    <property type="entry name" value="DUF3052"/>
    <property type="match status" value="1"/>
</dbReference>
<accession>A0ABU2JH42</accession>
<organism evidence="1 2">
    <name type="scientific">Jatrophihabitans lederbergiae</name>
    <dbReference type="NCBI Taxonomy" id="3075547"/>
    <lineage>
        <taxon>Bacteria</taxon>
        <taxon>Bacillati</taxon>
        <taxon>Actinomycetota</taxon>
        <taxon>Actinomycetes</taxon>
        <taxon>Jatrophihabitantales</taxon>
        <taxon>Jatrophihabitantaceae</taxon>
        <taxon>Jatrophihabitans</taxon>
    </lineage>
</organism>
<proteinExistence type="predicted"/>
<evidence type="ECO:0000313" key="1">
    <source>
        <dbReference type="EMBL" id="MDT0264311.1"/>
    </source>
</evidence>
<dbReference type="InterPro" id="IPR021412">
    <property type="entry name" value="DUF3052"/>
</dbReference>
<protein>
    <submittedName>
        <fullName evidence="1">DUF3052 domain-containing protein</fullName>
    </submittedName>
</protein>
<evidence type="ECO:0000313" key="2">
    <source>
        <dbReference type="Proteomes" id="UP001183176"/>
    </source>
</evidence>
<gene>
    <name evidence="1" type="ORF">RM423_23385</name>
</gene>
<dbReference type="RefSeq" id="WP_311425451.1">
    <property type="nucleotide sequence ID" value="NZ_JAVREH010000086.1"/>
</dbReference>
<keyword evidence="2" id="KW-1185">Reference proteome</keyword>
<name>A0ABU2JH42_9ACTN</name>
<reference evidence="2" key="1">
    <citation type="submission" date="2023-07" db="EMBL/GenBank/DDBJ databases">
        <title>30 novel species of actinomycetes from the DSMZ collection.</title>
        <authorList>
            <person name="Nouioui I."/>
        </authorList>
    </citation>
    <scope>NUCLEOTIDE SEQUENCE [LARGE SCALE GENOMIC DNA]</scope>
    <source>
        <strain evidence="2">DSM 44399</strain>
    </source>
</reference>